<dbReference type="InterPro" id="IPR024047">
    <property type="entry name" value="MM3350-like_sf"/>
</dbReference>
<dbReference type="PANTHER" id="PTHR41878:SF1">
    <property type="entry name" value="TNPR PROTEIN"/>
    <property type="match status" value="1"/>
</dbReference>
<dbReference type="SUPFAM" id="SSF159941">
    <property type="entry name" value="MM3350-like"/>
    <property type="match status" value="1"/>
</dbReference>
<name>E6KA24_9BACT</name>
<organism evidence="2 3">
    <name type="scientific">Segatella buccae ATCC 33574</name>
    <dbReference type="NCBI Taxonomy" id="873513"/>
    <lineage>
        <taxon>Bacteria</taxon>
        <taxon>Pseudomonadati</taxon>
        <taxon>Bacteroidota</taxon>
        <taxon>Bacteroidia</taxon>
        <taxon>Bacteroidales</taxon>
        <taxon>Prevotellaceae</taxon>
        <taxon>Segatella</taxon>
    </lineage>
</organism>
<comment type="caution">
    <text evidence="2">The sequence shown here is derived from an EMBL/GenBank/DDBJ whole genome shotgun (WGS) entry which is preliminary data.</text>
</comment>
<gene>
    <name evidence="2" type="ORF">HMPREF6485_2460</name>
</gene>
<proteinExistence type="predicted"/>
<feature type="domain" description="Plasmid pRiA4b Orf3-like" evidence="1">
    <location>
        <begin position="92"/>
        <end position="246"/>
    </location>
</feature>
<evidence type="ECO:0000313" key="2">
    <source>
        <dbReference type="EMBL" id="EFU29592.1"/>
    </source>
</evidence>
<protein>
    <recommendedName>
        <fullName evidence="1">Plasmid pRiA4b Orf3-like domain-containing protein</fullName>
    </recommendedName>
</protein>
<dbReference type="InterPro" id="IPR012912">
    <property type="entry name" value="Plasmid_pRiA4b_Orf3-like"/>
</dbReference>
<dbReference type="PANTHER" id="PTHR41878">
    <property type="entry name" value="LEXA REPRESSOR-RELATED"/>
    <property type="match status" value="1"/>
</dbReference>
<dbReference type="Pfam" id="PF07929">
    <property type="entry name" value="PRiA4_ORF3"/>
    <property type="match status" value="1"/>
</dbReference>
<reference evidence="2 3" key="1">
    <citation type="submission" date="2010-10" db="EMBL/GenBank/DDBJ databases">
        <authorList>
            <person name="Muzny D."/>
            <person name="Qin X."/>
            <person name="Deng J."/>
            <person name="Jiang H."/>
            <person name="Liu Y."/>
            <person name="Qu J."/>
            <person name="Song X.-Z."/>
            <person name="Zhang L."/>
            <person name="Thornton R."/>
            <person name="Coyle M."/>
            <person name="Francisco L."/>
            <person name="Jackson L."/>
            <person name="Javaid M."/>
            <person name="Korchina V."/>
            <person name="Kovar C."/>
            <person name="Mata R."/>
            <person name="Mathew T."/>
            <person name="Ngo R."/>
            <person name="Nguyen L."/>
            <person name="Nguyen N."/>
            <person name="Okwuonu G."/>
            <person name="Ongeri F."/>
            <person name="Pham C."/>
            <person name="Simmons D."/>
            <person name="Wilczek-Boney K."/>
            <person name="Hale W."/>
            <person name="Jakkamsetti A."/>
            <person name="Pham P."/>
            <person name="Ruth R."/>
            <person name="San Lucas F."/>
            <person name="Warren J."/>
            <person name="Zhang J."/>
            <person name="Zhao Z."/>
            <person name="Zhou C."/>
            <person name="Zhu D."/>
            <person name="Lee S."/>
            <person name="Bess C."/>
            <person name="Blankenburg K."/>
            <person name="Forbes L."/>
            <person name="Fu Q."/>
            <person name="Gubbala S."/>
            <person name="Hirani K."/>
            <person name="Jayaseelan J.C."/>
            <person name="Lara F."/>
            <person name="Munidasa M."/>
            <person name="Palculict T."/>
            <person name="Patil S."/>
            <person name="Pu L.-L."/>
            <person name="Saada N."/>
            <person name="Tang L."/>
            <person name="Weissenberger G."/>
            <person name="Zhu Y."/>
            <person name="Hemphill L."/>
            <person name="Shang Y."/>
            <person name="Youmans B."/>
            <person name="Ayvaz T."/>
            <person name="Ross M."/>
            <person name="Santibanez J."/>
            <person name="Aqrawi P."/>
            <person name="Gross S."/>
            <person name="Joshi V."/>
            <person name="Fowler G."/>
            <person name="Nazareth L."/>
            <person name="Reid J."/>
            <person name="Worley K."/>
            <person name="Petrosino J."/>
            <person name="Highlander S."/>
            <person name="Gibbs R."/>
        </authorList>
    </citation>
    <scope>NUCLEOTIDE SEQUENCE [LARGE SCALE GENOMIC DNA]</scope>
    <source>
        <strain evidence="2 3">ATCC 33574</strain>
    </source>
</reference>
<dbReference type="STRING" id="873513.HMPREF6485_2460"/>
<keyword evidence="3" id="KW-1185">Reference proteome</keyword>
<dbReference type="Proteomes" id="UP000003112">
    <property type="component" value="Unassembled WGS sequence"/>
</dbReference>
<accession>E6KA24</accession>
<dbReference type="RefSeq" id="WP_004346608.1">
    <property type="nucleotide sequence ID" value="NZ_GL586311.1"/>
</dbReference>
<dbReference type="AlphaFoldDB" id="E6KA24"/>
<dbReference type="eggNOG" id="COG1846">
    <property type="taxonomic scope" value="Bacteria"/>
</dbReference>
<dbReference type="GeneID" id="93537480"/>
<dbReference type="HOGENOM" id="CLU_976117_0_0_10"/>
<sequence length="285" mass="32284">MAKKKKSPMINLSDFFDTLGFRMSESEEESPGVPKILPAVGKTKKFSIASEKGLWQKMETCLDKLPEIYSDDEGRSYELPPLLDNTRQPSLYVLYITIEGCPVKTWRRLQVPSTIRLIHLAHIIIRAFGWAGYHLYQFTKGSNFYKLPYRLSDAPVDADDPFLATMQPYLRKEYDMCHVTLGEVLAAKGEKMKFEYDFGDSWIHQVSLSSISSAPDAPLSIRVISGKGPCPPEDCGGVWGYAELLENPTGELAQYHVFAPTETFNLEDADFFVQEYLEEVEEGKV</sequence>
<evidence type="ECO:0000313" key="3">
    <source>
        <dbReference type="Proteomes" id="UP000003112"/>
    </source>
</evidence>
<dbReference type="Gene3D" id="3.10.290.30">
    <property type="entry name" value="MM3350-like"/>
    <property type="match status" value="1"/>
</dbReference>
<dbReference type="EMBL" id="AEPD01000043">
    <property type="protein sequence ID" value="EFU29592.1"/>
    <property type="molecule type" value="Genomic_DNA"/>
</dbReference>
<evidence type="ECO:0000259" key="1">
    <source>
        <dbReference type="Pfam" id="PF07929"/>
    </source>
</evidence>